<dbReference type="EMBL" id="CAJPDT010000001">
    <property type="protein sequence ID" value="CAF9904458.1"/>
    <property type="molecule type" value="Genomic_DNA"/>
</dbReference>
<keyword evidence="2" id="KW-0732">Signal</keyword>
<feature type="compositionally biased region" description="Low complexity" evidence="1">
    <location>
        <begin position="403"/>
        <end position="415"/>
    </location>
</feature>
<feature type="compositionally biased region" description="Low complexity" evidence="1">
    <location>
        <begin position="235"/>
        <end position="250"/>
    </location>
</feature>
<name>A0A8H3EFW5_9LECA</name>
<keyword evidence="4" id="KW-1185">Reference proteome</keyword>
<organism evidence="3 4">
    <name type="scientific">Imshaugia aleurites</name>
    <dbReference type="NCBI Taxonomy" id="172621"/>
    <lineage>
        <taxon>Eukaryota</taxon>
        <taxon>Fungi</taxon>
        <taxon>Dikarya</taxon>
        <taxon>Ascomycota</taxon>
        <taxon>Pezizomycotina</taxon>
        <taxon>Lecanoromycetes</taxon>
        <taxon>OSLEUM clade</taxon>
        <taxon>Lecanoromycetidae</taxon>
        <taxon>Lecanorales</taxon>
        <taxon>Lecanorineae</taxon>
        <taxon>Parmeliaceae</taxon>
        <taxon>Imshaugia</taxon>
    </lineage>
</organism>
<dbReference type="Proteomes" id="UP000664534">
    <property type="component" value="Unassembled WGS sequence"/>
</dbReference>
<feature type="chain" id="PRO_5034557981" evidence="2">
    <location>
        <begin position="30"/>
        <end position="528"/>
    </location>
</feature>
<accession>A0A8H3EFW5</accession>
<evidence type="ECO:0000313" key="3">
    <source>
        <dbReference type="EMBL" id="CAF9904458.1"/>
    </source>
</evidence>
<reference evidence="3" key="1">
    <citation type="submission" date="2021-03" db="EMBL/GenBank/DDBJ databases">
        <authorList>
            <person name="Tagirdzhanova G."/>
        </authorList>
    </citation>
    <scope>NUCLEOTIDE SEQUENCE</scope>
</reference>
<feature type="signal peptide" evidence="2">
    <location>
        <begin position="1"/>
        <end position="29"/>
    </location>
</feature>
<evidence type="ECO:0000256" key="2">
    <source>
        <dbReference type="SAM" id="SignalP"/>
    </source>
</evidence>
<proteinExistence type="predicted"/>
<sequence length="528" mass="57300">MYVVGRPPTYAAQVLLSLFVISNTLPATSQVFEQATGFPIKPTLDLDETLNRGATNRPWPPTDSIQASVPYRVPNTAITLNFIHFGCQIPLVRALSAISGASQRVRSYLGSNSEDAITNNIFEYSTRSTLPAPPICSVMVQACRGPWLSWYQLDQVLEALMHFSMGAGIDHQVHYQALGFEIHFPDERSVGIGRLWCTPNSSRGAAEVERRAEIPIAGLEHDERTNPVSGRTDETPSNTSNASNPPSITTATHSFPVPGTDLTLDFIWRGSPIPSDIVNDALHGALQAIAPFLVDSGSEHIPNDTFLYRTTIRTLHILIQIYSTEPTSWAQVNALISGVSRFANGIGTLHQEPHFRNLGFDVRDDDGATMGYGNLLAIPVSASHGEITNALSEKRSPLPPLPLSNSTTTTTTTHTSPPLTLLFTYTGPTLPASLVDAVLRSSMRQIARALRQYPDLAIPAGGFEKHVGGVQVVVMAYEGAEVSWWQLGLVLTGLAELGRKRFLAFEVEVEGRGRIGMGRLWGVEGDGG</sequence>
<dbReference type="AlphaFoldDB" id="A0A8H3EFW5"/>
<feature type="region of interest" description="Disordered" evidence="1">
    <location>
        <begin position="218"/>
        <end position="255"/>
    </location>
</feature>
<gene>
    <name evidence="3" type="ORF">IMSHALPRED_000065</name>
</gene>
<dbReference type="OrthoDB" id="10316865at2759"/>
<protein>
    <submittedName>
        <fullName evidence="3">Uncharacterized protein</fullName>
    </submittedName>
</protein>
<evidence type="ECO:0000313" key="4">
    <source>
        <dbReference type="Proteomes" id="UP000664534"/>
    </source>
</evidence>
<feature type="region of interest" description="Disordered" evidence="1">
    <location>
        <begin position="392"/>
        <end position="415"/>
    </location>
</feature>
<comment type="caution">
    <text evidence="3">The sequence shown here is derived from an EMBL/GenBank/DDBJ whole genome shotgun (WGS) entry which is preliminary data.</text>
</comment>
<evidence type="ECO:0000256" key="1">
    <source>
        <dbReference type="SAM" id="MobiDB-lite"/>
    </source>
</evidence>